<name>A0A2T7ND13_POMCA</name>
<evidence type="ECO:0000313" key="2">
    <source>
        <dbReference type="Proteomes" id="UP000245119"/>
    </source>
</evidence>
<gene>
    <name evidence="1" type="ORF">C0Q70_21627</name>
</gene>
<dbReference type="Proteomes" id="UP000245119">
    <property type="component" value="Linkage Group LG14"/>
</dbReference>
<evidence type="ECO:0000313" key="1">
    <source>
        <dbReference type="EMBL" id="PVD19068.1"/>
    </source>
</evidence>
<proteinExistence type="predicted"/>
<sequence>METFPAAYYDARQQYLQQYAAAAAAPGGVIDSWGVEEGRCIPLPIAHTISPDPPQCRRPMMSQCYLNLSRSISSGGSICLVTSRQHQPCMVLFGKFGDLRNPVFRSRGMLGHAGITSPSASSQSTLKRRG</sequence>
<dbReference type="EMBL" id="PZQS01000014">
    <property type="protein sequence ID" value="PVD19068.1"/>
    <property type="molecule type" value="Genomic_DNA"/>
</dbReference>
<protein>
    <submittedName>
        <fullName evidence="1">Uncharacterized protein</fullName>
    </submittedName>
</protein>
<comment type="caution">
    <text evidence="1">The sequence shown here is derived from an EMBL/GenBank/DDBJ whole genome shotgun (WGS) entry which is preliminary data.</text>
</comment>
<accession>A0A2T7ND13</accession>
<keyword evidence="2" id="KW-1185">Reference proteome</keyword>
<organism evidence="1 2">
    <name type="scientific">Pomacea canaliculata</name>
    <name type="common">Golden apple snail</name>
    <dbReference type="NCBI Taxonomy" id="400727"/>
    <lineage>
        <taxon>Eukaryota</taxon>
        <taxon>Metazoa</taxon>
        <taxon>Spiralia</taxon>
        <taxon>Lophotrochozoa</taxon>
        <taxon>Mollusca</taxon>
        <taxon>Gastropoda</taxon>
        <taxon>Caenogastropoda</taxon>
        <taxon>Architaenioglossa</taxon>
        <taxon>Ampullarioidea</taxon>
        <taxon>Ampullariidae</taxon>
        <taxon>Pomacea</taxon>
    </lineage>
</organism>
<reference evidence="1 2" key="1">
    <citation type="submission" date="2018-04" db="EMBL/GenBank/DDBJ databases">
        <title>The genome of golden apple snail Pomacea canaliculata provides insight into stress tolerance and invasive adaptation.</title>
        <authorList>
            <person name="Liu C."/>
            <person name="Liu B."/>
            <person name="Ren Y."/>
            <person name="Zhang Y."/>
            <person name="Wang H."/>
            <person name="Li S."/>
            <person name="Jiang F."/>
            <person name="Yin L."/>
            <person name="Zhang G."/>
            <person name="Qian W."/>
            <person name="Fan W."/>
        </authorList>
    </citation>
    <scope>NUCLEOTIDE SEQUENCE [LARGE SCALE GENOMIC DNA]</scope>
    <source>
        <strain evidence="1">SZHN2017</strain>
        <tissue evidence="1">Muscle</tissue>
    </source>
</reference>
<dbReference type="AlphaFoldDB" id="A0A2T7ND13"/>